<evidence type="ECO:0000313" key="2">
    <source>
        <dbReference type="Proteomes" id="UP000240717"/>
    </source>
</evidence>
<dbReference type="InterPro" id="IPR036388">
    <property type="entry name" value="WH-like_DNA-bd_sf"/>
</dbReference>
<dbReference type="PANTHER" id="PTHR33221">
    <property type="entry name" value="WINGED HELIX-TURN-HELIX TRANSCRIPTIONAL REGULATOR, RRF2 FAMILY"/>
    <property type="match status" value="1"/>
</dbReference>
<dbReference type="EMBL" id="PZEV01000007">
    <property type="protein sequence ID" value="PTI51921.1"/>
    <property type="molecule type" value="Genomic_DNA"/>
</dbReference>
<dbReference type="InterPro" id="IPR036390">
    <property type="entry name" value="WH_DNA-bd_sf"/>
</dbReference>
<dbReference type="PROSITE" id="PS51197">
    <property type="entry name" value="HTH_RRF2_2"/>
    <property type="match status" value="1"/>
</dbReference>
<proteinExistence type="predicted"/>
<evidence type="ECO:0000313" key="1">
    <source>
        <dbReference type="EMBL" id="PTI51921.1"/>
    </source>
</evidence>
<dbReference type="SUPFAM" id="SSF46785">
    <property type="entry name" value="Winged helix' DNA-binding domain"/>
    <property type="match status" value="1"/>
</dbReference>
<accession>A0A2T4Q2C4</accession>
<name>A0A2T4Q2C4_STAWA</name>
<dbReference type="GO" id="GO:0005829">
    <property type="term" value="C:cytosol"/>
    <property type="evidence" value="ECO:0007669"/>
    <property type="project" value="TreeGrafter"/>
</dbReference>
<dbReference type="GO" id="GO:0003700">
    <property type="term" value="F:DNA-binding transcription factor activity"/>
    <property type="evidence" value="ECO:0007669"/>
    <property type="project" value="TreeGrafter"/>
</dbReference>
<dbReference type="Gene3D" id="1.10.10.10">
    <property type="entry name" value="Winged helix-like DNA-binding domain superfamily/Winged helix DNA-binding domain"/>
    <property type="match status" value="1"/>
</dbReference>
<dbReference type="InterPro" id="IPR000944">
    <property type="entry name" value="Tscrpt_reg_Rrf2"/>
</dbReference>
<protein>
    <submittedName>
        <fullName evidence="1">Transcriptional regulator</fullName>
    </submittedName>
</protein>
<reference evidence="1 2" key="1">
    <citation type="journal article" date="2016" name="Front. Microbiol.">
        <title>Comprehensive Phylogenetic Analysis of Bovine Non-aureus Staphylococci Species Based on Whole-Genome Sequencing.</title>
        <authorList>
            <person name="Naushad S."/>
            <person name="Barkema H.W."/>
            <person name="Luby C."/>
            <person name="Condas L.A."/>
            <person name="Nobrega D.B."/>
            <person name="Carson D.A."/>
            <person name="De Buck J."/>
        </authorList>
    </citation>
    <scope>NUCLEOTIDE SEQUENCE [LARGE SCALE GENOMIC DNA]</scope>
    <source>
        <strain evidence="1 2">SNUC 2993</strain>
    </source>
</reference>
<dbReference type="AlphaFoldDB" id="A0A2T4Q2C4"/>
<sequence length="158" mass="18140">MKISKHFEQGIYVLLILATQENQGAVKSQTLSEKLEVSDSSLKKILRKLVVANLITSNASKDGGFQLNQSIEDITLKDVIEAISNGDVIEFEISHLSRRIFFNDQHIKDSEIKVKQQLNDAIQAFNEKLDELSLVELLEDEYFKHKLVDWNDNHRTEQ</sequence>
<gene>
    <name evidence="1" type="ORF">BU085_03515</name>
</gene>
<dbReference type="PANTHER" id="PTHR33221:SF15">
    <property type="entry name" value="HTH-TYPE TRANSCRIPTIONAL REGULATOR YWGB-RELATED"/>
    <property type="match status" value="1"/>
</dbReference>
<dbReference type="RefSeq" id="WP_002450990.1">
    <property type="nucleotide sequence ID" value="NZ_CP054017.1"/>
</dbReference>
<comment type="caution">
    <text evidence="1">The sequence shown here is derived from an EMBL/GenBank/DDBJ whole genome shotgun (WGS) entry which is preliminary data.</text>
</comment>
<dbReference type="NCBIfam" id="TIGR00738">
    <property type="entry name" value="rrf2_super"/>
    <property type="match status" value="1"/>
</dbReference>
<dbReference type="Proteomes" id="UP000240717">
    <property type="component" value="Unassembled WGS sequence"/>
</dbReference>
<organism evidence="1 2">
    <name type="scientific">Staphylococcus warneri</name>
    <dbReference type="NCBI Taxonomy" id="1292"/>
    <lineage>
        <taxon>Bacteria</taxon>
        <taxon>Bacillati</taxon>
        <taxon>Bacillota</taxon>
        <taxon>Bacilli</taxon>
        <taxon>Bacillales</taxon>
        <taxon>Staphylococcaceae</taxon>
        <taxon>Staphylococcus</taxon>
    </lineage>
</organism>
<dbReference type="STRING" id="1194526.A284_09920"/>
<dbReference type="Pfam" id="PF02082">
    <property type="entry name" value="Rrf2"/>
    <property type="match status" value="1"/>
</dbReference>